<reference evidence="2" key="1">
    <citation type="submission" date="2013-01" db="EMBL/GenBank/DDBJ databases">
        <title>Draft Genome Sequence of a Mulberry Tree, Morus notabilis C.K. Schneid.</title>
        <authorList>
            <person name="He N."/>
            <person name="Zhao S."/>
        </authorList>
    </citation>
    <scope>NUCLEOTIDE SEQUENCE</scope>
</reference>
<evidence type="ECO:0000313" key="2">
    <source>
        <dbReference type="Proteomes" id="UP000030645"/>
    </source>
</evidence>
<dbReference type="STRING" id="981085.W9R187"/>
<dbReference type="EMBL" id="KE344491">
    <property type="protein sequence ID" value="EXB63601.1"/>
    <property type="molecule type" value="Genomic_DNA"/>
</dbReference>
<accession>W9R187</accession>
<organism evidence="1 2">
    <name type="scientific">Morus notabilis</name>
    <dbReference type="NCBI Taxonomy" id="981085"/>
    <lineage>
        <taxon>Eukaryota</taxon>
        <taxon>Viridiplantae</taxon>
        <taxon>Streptophyta</taxon>
        <taxon>Embryophyta</taxon>
        <taxon>Tracheophyta</taxon>
        <taxon>Spermatophyta</taxon>
        <taxon>Magnoliopsida</taxon>
        <taxon>eudicotyledons</taxon>
        <taxon>Gunneridae</taxon>
        <taxon>Pentapetalae</taxon>
        <taxon>rosids</taxon>
        <taxon>fabids</taxon>
        <taxon>Rosales</taxon>
        <taxon>Moraceae</taxon>
        <taxon>Moreae</taxon>
        <taxon>Morus</taxon>
    </lineage>
</organism>
<name>W9R187_9ROSA</name>
<dbReference type="AlphaFoldDB" id="W9R187"/>
<dbReference type="Proteomes" id="UP000030645">
    <property type="component" value="Unassembled WGS sequence"/>
</dbReference>
<gene>
    <name evidence="1" type="ORF">L484_026940</name>
</gene>
<protein>
    <submittedName>
        <fullName evidence="1">Uncharacterized protein</fullName>
    </submittedName>
</protein>
<keyword evidence="2" id="KW-1185">Reference proteome</keyword>
<evidence type="ECO:0000313" key="1">
    <source>
        <dbReference type="EMBL" id="EXB63601.1"/>
    </source>
</evidence>
<proteinExistence type="predicted"/>
<sequence length="99" mass="11279">MSNNDGLFIGRGAKRLYMGHLRPFLLKHQARMDQILEFVYREMSKFVSAHGAELQFAKTLLMKALEFANGLVRDVIRPVQRQADGVIEGPQDSESDKED</sequence>